<dbReference type="InterPro" id="IPR043359">
    <property type="entry name" value="GLI-like"/>
</dbReference>
<keyword evidence="3" id="KW-0677">Repeat</keyword>
<dbReference type="SMART" id="SM00355">
    <property type="entry name" value="ZnF_C2H2"/>
    <property type="match status" value="3"/>
</dbReference>
<keyword evidence="11" id="KW-1185">Reference proteome</keyword>
<evidence type="ECO:0000256" key="8">
    <source>
        <dbReference type="SAM" id="Coils"/>
    </source>
</evidence>
<evidence type="ECO:0000256" key="6">
    <source>
        <dbReference type="ARBA" id="ARBA00023242"/>
    </source>
</evidence>
<dbReference type="Pfam" id="PF00096">
    <property type="entry name" value="zf-C2H2"/>
    <property type="match status" value="1"/>
</dbReference>
<dbReference type="PROSITE" id="PS00028">
    <property type="entry name" value="ZINC_FINGER_C2H2_1"/>
    <property type="match status" value="2"/>
</dbReference>
<keyword evidence="8" id="KW-0175">Coiled coil</keyword>
<evidence type="ECO:0000256" key="2">
    <source>
        <dbReference type="ARBA" id="ARBA00022723"/>
    </source>
</evidence>
<evidence type="ECO:0000256" key="1">
    <source>
        <dbReference type="ARBA" id="ARBA00004123"/>
    </source>
</evidence>
<feature type="domain" description="C2H2-type" evidence="9">
    <location>
        <begin position="85"/>
        <end position="115"/>
    </location>
</feature>
<sequence length="267" mass="30267">MDVDAQIDELLSSEEEALVKCEWADCEAAFNDQEGLVKHLHNDHIGAGRDVYMCEWNKCSRRGQKQATRHSLITHIRAHTGERPYTCSVPGCNKTFTRSDALNKHLRSLHDAPIEPPKKKREPSAALTIKPLSLPMAADAELLQDPDLTEVVPRLRARQREWEIDALDKAALATVRSAFSQAAEVDFDEGVSERWPSPVQSVGTVPDPDNPRKLVDVVSRPRWQVRYIMAKAKLMLVDEENAMRRRELAEASALERQAEEEDRTRSR</sequence>
<dbReference type="GO" id="GO:0008270">
    <property type="term" value="F:zinc ion binding"/>
    <property type="evidence" value="ECO:0007669"/>
    <property type="project" value="UniProtKB-KW"/>
</dbReference>
<accession>A0A1Y2BEU4</accession>
<name>A0A1Y2BEU4_9TREE</name>
<evidence type="ECO:0000256" key="5">
    <source>
        <dbReference type="ARBA" id="ARBA00022833"/>
    </source>
</evidence>
<dbReference type="InterPro" id="IPR056436">
    <property type="entry name" value="Znf-C2H2_ZIC1-5/GLI1-3-like"/>
</dbReference>
<dbReference type="PROSITE" id="PS50157">
    <property type="entry name" value="ZINC_FINGER_C2H2_2"/>
    <property type="match status" value="3"/>
</dbReference>
<dbReference type="GO" id="GO:0005634">
    <property type="term" value="C:nucleus"/>
    <property type="evidence" value="ECO:0007669"/>
    <property type="project" value="UniProtKB-SubCell"/>
</dbReference>
<gene>
    <name evidence="10" type="ORF">BCR39DRAFT_503895</name>
</gene>
<dbReference type="InterPro" id="IPR048420">
    <property type="entry name" value="Zap1-like_Znf1"/>
</dbReference>
<evidence type="ECO:0000256" key="7">
    <source>
        <dbReference type="PROSITE-ProRule" id="PRU00042"/>
    </source>
</evidence>
<feature type="coiled-coil region" evidence="8">
    <location>
        <begin position="237"/>
        <end position="264"/>
    </location>
</feature>
<evidence type="ECO:0000313" key="11">
    <source>
        <dbReference type="Proteomes" id="UP000193986"/>
    </source>
</evidence>
<dbReference type="FunFam" id="3.30.160.60:FF:000125">
    <property type="entry name" value="Putative zinc finger protein 143"/>
    <property type="match status" value="1"/>
</dbReference>
<dbReference type="SUPFAM" id="SSF57667">
    <property type="entry name" value="beta-beta-alpha zinc fingers"/>
    <property type="match status" value="2"/>
</dbReference>
<protein>
    <recommendedName>
        <fullName evidence="9">C2H2-type domain-containing protein</fullName>
    </recommendedName>
</protein>
<dbReference type="OrthoDB" id="3437960at2759"/>
<proteinExistence type="predicted"/>
<dbReference type="GO" id="GO:0000981">
    <property type="term" value="F:DNA-binding transcription factor activity, RNA polymerase II-specific"/>
    <property type="evidence" value="ECO:0007669"/>
    <property type="project" value="TreeGrafter"/>
</dbReference>
<dbReference type="InterPro" id="IPR013087">
    <property type="entry name" value="Znf_C2H2_type"/>
</dbReference>
<dbReference type="GO" id="GO:0000978">
    <property type="term" value="F:RNA polymerase II cis-regulatory region sequence-specific DNA binding"/>
    <property type="evidence" value="ECO:0007669"/>
    <property type="project" value="UniProtKB-ARBA"/>
</dbReference>
<feature type="domain" description="C2H2-type" evidence="9">
    <location>
        <begin position="57"/>
        <end position="84"/>
    </location>
</feature>
<feature type="domain" description="C2H2-type" evidence="9">
    <location>
        <begin position="19"/>
        <end position="49"/>
    </location>
</feature>
<reference evidence="10 11" key="1">
    <citation type="submission" date="2016-07" db="EMBL/GenBank/DDBJ databases">
        <title>Pervasive Adenine N6-methylation of Active Genes in Fungi.</title>
        <authorList>
            <consortium name="DOE Joint Genome Institute"/>
            <person name="Mondo S.J."/>
            <person name="Dannebaum R.O."/>
            <person name="Kuo R.C."/>
            <person name="Labutti K."/>
            <person name="Haridas S."/>
            <person name="Kuo A."/>
            <person name="Salamov A."/>
            <person name="Ahrendt S.R."/>
            <person name="Lipzen A."/>
            <person name="Sullivan W."/>
            <person name="Andreopoulos W.B."/>
            <person name="Clum A."/>
            <person name="Lindquist E."/>
            <person name="Daum C."/>
            <person name="Ramamoorthy G.K."/>
            <person name="Gryganskyi A."/>
            <person name="Culley D."/>
            <person name="Magnuson J.K."/>
            <person name="James T.Y."/>
            <person name="O'Malley M.A."/>
            <person name="Stajich J.E."/>
            <person name="Spatafora J.W."/>
            <person name="Visel A."/>
            <person name="Grigoriev I.V."/>
        </authorList>
    </citation>
    <scope>NUCLEOTIDE SEQUENCE [LARGE SCALE GENOMIC DNA]</scope>
    <source>
        <strain evidence="10 11">68-887.2</strain>
    </source>
</reference>
<evidence type="ECO:0000259" key="9">
    <source>
        <dbReference type="PROSITE" id="PS50157"/>
    </source>
</evidence>
<comment type="subcellular location">
    <subcellularLocation>
        <location evidence="1">Nucleus</location>
    </subcellularLocation>
</comment>
<dbReference type="Pfam" id="PF23561">
    <property type="entry name" value="zf-C2H2_15"/>
    <property type="match status" value="1"/>
</dbReference>
<dbReference type="STRING" id="71784.A0A1Y2BEU4"/>
<evidence type="ECO:0000256" key="4">
    <source>
        <dbReference type="ARBA" id="ARBA00022771"/>
    </source>
</evidence>
<evidence type="ECO:0000256" key="3">
    <source>
        <dbReference type="ARBA" id="ARBA00022737"/>
    </source>
</evidence>
<evidence type="ECO:0000313" key="10">
    <source>
        <dbReference type="EMBL" id="ORY33368.1"/>
    </source>
</evidence>
<dbReference type="AlphaFoldDB" id="A0A1Y2BEU4"/>
<dbReference type="Pfam" id="PF21816">
    <property type="entry name" value="Zap1_zf1"/>
    <property type="match status" value="1"/>
</dbReference>
<dbReference type="Proteomes" id="UP000193986">
    <property type="component" value="Unassembled WGS sequence"/>
</dbReference>
<organism evidence="10 11">
    <name type="scientific">Naematelia encephala</name>
    <dbReference type="NCBI Taxonomy" id="71784"/>
    <lineage>
        <taxon>Eukaryota</taxon>
        <taxon>Fungi</taxon>
        <taxon>Dikarya</taxon>
        <taxon>Basidiomycota</taxon>
        <taxon>Agaricomycotina</taxon>
        <taxon>Tremellomycetes</taxon>
        <taxon>Tremellales</taxon>
        <taxon>Naemateliaceae</taxon>
        <taxon>Naematelia</taxon>
    </lineage>
</organism>
<dbReference type="PANTHER" id="PTHR45718">
    <property type="entry name" value="TRANSCRIPTIONAL ACTIVATOR CUBITUS INTERRUPTUS"/>
    <property type="match status" value="1"/>
</dbReference>
<keyword evidence="2" id="KW-0479">Metal-binding</keyword>
<keyword evidence="6" id="KW-0539">Nucleus</keyword>
<dbReference type="Gene3D" id="3.30.160.60">
    <property type="entry name" value="Classic Zinc Finger"/>
    <property type="match status" value="3"/>
</dbReference>
<dbReference type="EMBL" id="MCFC01000006">
    <property type="protein sequence ID" value="ORY33368.1"/>
    <property type="molecule type" value="Genomic_DNA"/>
</dbReference>
<keyword evidence="4 7" id="KW-0863">Zinc-finger</keyword>
<dbReference type="InParanoid" id="A0A1Y2BEU4"/>
<keyword evidence="5" id="KW-0862">Zinc</keyword>
<comment type="caution">
    <text evidence="10">The sequence shown here is derived from an EMBL/GenBank/DDBJ whole genome shotgun (WGS) entry which is preliminary data.</text>
</comment>
<dbReference type="PANTHER" id="PTHR45718:SF4">
    <property type="entry name" value="TRANSCRIPTIONAL ACTIVATOR CUBITUS INTERRUPTUS"/>
    <property type="match status" value="1"/>
</dbReference>
<dbReference type="InterPro" id="IPR036236">
    <property type="entry name" value="Znf_C2H2_sf"/>
</dbReference>